<evidence type="ECO:0000313" key="2">
    <source>
        <dbReference type="EMBL" id="MDJ1129522.1"/>
    </source>
</evidence>
<comment type="caution">
    <text evidence="2">The sequence shown here is derived from an EMBL/GenBank/DDBJ whole genome shotgun (WGS) entry which is preliminary data.</text>
</comment>
<keyword evidence="1" id="KW-0472">Membrane</keyword>
<name>A0ABT6ZKX1_9ACTN</name>
<keyword evidence="1" id="KW-0812">Transmembrane</keyword>
<proteinExistence type="predicted"/>
<keyword evidence="1" id="KW-1133">Transmembrane helix</keyword>
<feature type="transmembrane region" description="Helical" evidence="1">
    <location>
        <begin position="12"/>
        <end position="39"/>
    </location>
</feature>
<sequence>MSNNDNFAIAGFVLSIVGLFVGGWVGTVVWIAALVFCILGLKSSRHHGLAVAGLVFEFLGLVLLALMMAGCTALVGLGTLAVL</sequence>
<dbReference type="RefSeq" id="WP_283713691.1">
    <property type="nucleotide sequence ID" value="NZ_JASJEW010000006.1"/>
</dbReference>
<evidence type="ECO:0000256" key="1">
    <source>
        <dbReference type="SAM" id="Phobius"/>
    </source>
</evidence>
<evidence type="ECO:0008006" key="4">
    <source>
        <dbReference type="Google" id="ProtNLM"/>
    </source>
</evidence>
<gene>
    <name evidence="2" type="ORF">QJ043_05435</name>
</gene>
<feature type="transmembrane region" description="Helical" evidence="1">
    <location>
        <begin position="51"/>
        <end position="77"/>
    </location>
</feature>
<organism evidence="2 3">
    <name type="scientific">Kribbibacterium absianum</name>
    <dbReference type="NCBI Taxonomy" id="3044210"/>
    <lineage>
        <taxon>Bacteria</taxon>
        <taxon>Bacillati</taxon>
        <taxon>Actinomycetota</taxon>
        <taxon>Coriobacteriia</taxon>
        <taxon>Coriobacteriales</taxon>
        <taxon>Kribbibacteriaceae</taxon>
        <taxon>Kribbibacterium</taxon>
    </lineage>
</organism>
<dbReference type="Proteomes" id="UP001431693">
    <property type="component" value="Unassembled WGS sequence"/>
</dbReference>
<dbReference type="EMBL" id="JASJEX010000002">
    <property type="protein sequence ID" value="MDJ1129522.1"/>
    <property type="molecule type" value="Genomic_DNA"/>
</dbReference>
<keyword evidence="3" id="KW-1185">Reference proteome</keyword>
<reference evidence="2" key="1">
    <citation type="submission" date="2023-05" db="EMBL/GenBank/DDBJ databases">
        <title>[olsenella] sp. nov., isolated from a pig farm feces dump.</title>
        <authorList>
            <person name="Chang Y.-H."/>
        </authorList>
    </citation>
    <scope>NUCLEOTIDE SEQUENCE</scope>
    <source>
        <strain evidence="2">YH-ols2217</strain>
    </source>
</reference>
<accession>A0ABT6ZKX1</accession>
<protein>
    <recommendedName>
        <fullName evidence="4">DUF4190 domain-containing protein</fullName>
    </recommendedName>
</protein>
<evidence type="ECO:0000313" key="3">
    <source>
        <dbReference type="Proteomes" id="UP001431693"/>
    </source>
</evidence>